<keyword evidence="4" id="KW-1185">Reference proteome</keyword>
<dbReference type="AlphaFoldDB" id="A0A5M3Z3T0"/>
<feature type="region of interest" description="Disordered" evidence="1">
    <location>
        <begin position="26"/>
        <end position="54"/>
    </location>
</feature>
<feature type="chain" id="PRO_5043366329" evidence="2">
    <location>
        <begin position="21"/>
        <end position="252"/>
    </location>
</feature>
<keyword evidence="2" id="KW-0732">Signal</keyword>
<dbReference type="EMBL" id="BLJY01000014">
    <property type="protein sequence ID" value="GFF21361.1"/>
    <property type="molecule type" value="Genomic_DNA"/>
</dbReference>
<organism evidence="3 4">
    <name type="scientific">Aspergillus terreus</name>
    <dbReference type="NCBI Taxonomy" id="33178"/>
    <lineage>
        <taxon>Eukaryota</taxon>
        <taxon>Fungi</taxon>
        <taxon>Dikarya</taxon>
        <taxon>Ascomycota</taxon>
        <taxon>Pezizomycotina</taxon>
        <taxon>Eurotiomycetes</taxon>
        <taxon>Eurotiomycetidae</taxon>
        <taxon>Eurotiales</taxon>
        <taxon>Aspergillaceae</taxon>
        <taxon>Aspergillus</taxon>
        <taxon>Aspergillus subgen. Circumdati</taxon>
    </lineage>
</organism>
<reference evidence="3 4" key="1">
    <citation type="submission" date="2020-01" db="EMBL/GenBank/DDBJ databases">
        <title>Aspergillus terreus IFO 6365 whole genome shotgun sequence.</title>
        <authorList>
            <person name="Kanamasa S."/>
            <person name="Takahashi H."/>
        </authorList>
    </citation>
    <scope>NUCLEOTIDE SEQUENCE [LARGE SCALE GENOMIC DNA]</scope>
    <source>
        <strain evidence="3 4">IFO 6365</strain>
    </source>
</reference>
<accession>A0A5M3Z3T0</accession>
<dbReference type="OrthoDB" id="4183412at2759"/>
<evidence type="ECO:0000313" key="3">
    <source>
        <dbReference type="EMBL" id="GFF21361.1"/>
    </source>
</evidence>
<dbReference type="Proteomes" id="UP000452235">
    <property type="component" value="Unassembled WGS sequence"/>
</dbReference>
<gene>
    <name evidence="3" type="ORF">ATEIFO6365_0014029300</name>
</gene>
<evidence type="ECO:0000256" key="1">
    <source>
        <dbReference type="SAM" id="MobiDB-lite"/>
    </source>
</evidence>
<proteinExistence type="predicted"/>
<dbReference type="VEuPathDB" id="FungiDB:ATEG_07316"/>
<feature type="compositionally biased region" description="Pro residues" evidence="1">
    <location>
        <begin position="30"/>
        <end position="40"/>
    </location>
</feature>
<comment type="caution">
    <text evidence="3">The sequence shown here is derived from an EMBL/GenBank/DDBJ whole genome shotgun (WGS) entry which is preliminary data.</text>
</comment>
<name>A0A5M3Z3T0_ASPTE</name>
<evidence type="ECO:0000256" key="2">
    <source>
        <dbReference type="SAM" id="SignalP"/>
    </source>
</evidence>
<feature type="signal peptide" evidence="2">
    <location>
        <begin position="1"/>
        <end position="20"/>
    </location>
</feature>
<sequence length="252" mass="27011">MRAFAASALLLSTWISSSTAFPLTSRGVAIPPPPSDPTPPSSGDGSGEWDSEDAGPSDYLAKTKFYAIAKTAGTLGLDNAKTNMEHYLGNSGDDQSVSVEEMLKDLSGFQDAVQTLIQNEATDAYNSVSTTNGSTTFVSGWENYYATKDESWDWFFAIGGCSYSVTGALAKLGSKTSLKYQVHVFDRYNWDSGKSTNIGPFTFEDRELGELHTKGLAKEYIVRGSSSTITVSDFKPGSTIPLPGDDGGRGRK</sequence>
<evidence type="ECO:0000313" key="4">
    <source>
        <dbReference type="Proteomes" id="UP000452235"/>
    </source>
</evidence>
<protein>
    <submittedName>
        <fullName evidence="3">Uncharacterized protein</fullName>
    </submittedName>
</protein>